<dbReference type="Proteomes" id="UP001066276">
    <property type="component" value="Chromosome 6"/>
</dbReference>
<comment type="caution">
    <text evidence="2">The sequence shown here is derived from an EMBL/GenBank/DDBJ whole genome shotgun (WGS) entry which is preliminary data.</text>
</comment>
<dbReference type="EMBL" id="JANPWB010000010">
    <property type="protein sequence ID" value="KAJ1134437.1"/>
    <property type="molecule type" value="Genomic_DNA"/>
</dbReference>
<sequence length="103" mass="11068">MEHSDPGAPPAESDARGGSHHKIQAGARPVSRRVLSLRLSVMARRLCVLVPSPLRVLLGEKGCRGLRSGSPLQKLQRGKRLRRPGRDASSPTRPQPVHESAGA</sequence>
<organism evidence="2 3">
    <name type="scientific">Pleurodeles waltl</name>
    <name type="common">Iberian ribbed newt</name>
    <dbReference type="NCBI Taxonomy" id="8319"/>
    <lineage>
        <taxon>Eukaryota</taxon>
        <taxon>Metazoa</taxon>
        <taxon>Chordata</taxon>
        <taxon>Craniata</taxon>
        <taxon>Vertebrata</taxon>
        <taxon>Euteleostomi</taxon>
        <taxon>Amphibia</taxon>
        <taxon>Batrachia</taxon>
        <taxon>Caudata</taxon>
        <taxon>Salamandroidea</taxon>
        <taxon>Salamandridae</taxon>
        <taxon>Pleurodelinae</taxon>
        <taxon>Pleurodeles</taxon>
    </lineage>
</organism>
<reference evidence="2" key="1">
    <citation type="journal article" date="2022" name="bioRxiv">
        <title>Sequencing and chromosome-scale assembly of the giantPleurodeles waltlgenome.</title>
        <authorList>
            <person name="Brown T."/>
            <person name="Elewa A."/>
            <person name="Iarovenko S."/>
            <person name="Subramanian E."/>
            <person name="Araus A.J."/>
            <person name="Petzold A."/>
            <person name="Susuki M."/>
            <person name="Suzuki K.-i.T."/>
            <person name="Hayashi T."/>
            <person name="Toyoda A."/>
            <person name="Oliveira C."/>
            <person name="Osipova E."/>
            <person name="Leigh N.D."/>
            <person name="Simon A."/>
            <person name="Yun M.H."/>
        </authorList>
    </citation>
    <scope>NUCLEOTIDE SEQUENCE</scope>
    <source>
        <strain evidence="2">20211129_DDA</strain>
        <tissue evidence="2">Liver</tissue>
    </source>
</reference>
<accession>A0AAV7Q4E2</accession>
<proteinExistence type="predicted"/>
<evidence type="ECO:0000256" key="1">
    <source>
        <dbReference type="SAM" id="MobiDB-lite"/>
    </source>
</evidence>
<feature type="region of interest" description="Disordered" evidence="1">
    <location>
        <begin position="62"/>
        <end position="103"/>
    </location>
</feature>
<dbReference type="AlphaFoldDB" id="A0AAV7Q4E2"/>
<name>A0AAV7Q4E2_PLEWA</name>
<gene>
    <name evidence="2" type="ORF">NDU88_000889</name>
</gene>
<feature type="region of interest" description="Disordered" evidence="1">
    <location>
        <begin position="1"/>
        <end position="31"/>
    </location>
</feature>
<keyword evidence="3" id="KW-1185">Reference proteome</keyword>
<evidence type="ECO:0000313" key="2">
    <source>
        <dbReference type="EMBL" id="KAJ1134437.1"/>
    </source>
</evidence>
<protein>
    <submittedName>
        <fullName evidence="2">Uncharacterized protein</fullName>
    </submittedName>
</protein>
<evidence type="ECO:0000313" key="3">
    <source>
        <dbReference type="Proteomes" id="UP001066276"/>
    </source>
</evidence>